<dbReference type="Proteomes" id="UP000001396">
    <property type="component" value="Unassembled WGS sequence"/>
</dbReference>
<keyword evidence="3" id="KW-1185">Reference proteome</keyword>
<dbReference type="STRING" id="670386.D3BBF1"/>
<feature type="domain" description="PRELI/MSF1" evidence="1">
    <location>
        <begin position="1"/>
        <end position="175"/>
    </location>
</feature>
<sequence>MPATHSFPPYTYEISVEEYIEVYYRRFPQHKLFPYILDSEVIEHRHNEDGTETIIRKTKLDIDAPGWFKTLFGIHHSIFIEEATIDKVNRTVTIKTINETLSSKANLLDTTIYSVHPENPNWCTFTQTGSVTLLVSVLGFQKKIEKYCLNLYTSRYNESRELDKKMIEEYRQEKLNNQNPEVVVDSNATQTATTANSSSGEQLMMAQ</sequence>
<dbReference type="OMA" id="PENPNWC"/>
<dbReference type="Pfam" id="PF04707">
    <property type="entry name" value="PRELI"/>
    <property type="match status" value="1"/>
</dbReference>
<evidence type="ECO:0000313" key="2">
    <source>
        <dbReference type="EMBL" id="EFA80984.1"/>
    </source>
</evidence>
<evidence type="ECO:0000259" key="1">
    <source>
        <dbReference type="PROSITE" id="PS50904"/>
    </source>
</evidence>
<dbReference type="PROSITE" id="PS50904">
    <property type="entry name" value="PRELI_MSF1"/>
    <property type="match status" value="1"/>
</dbReference>
<protein>
    <recommendedName>
        <fullName evidence="1">PRELI/MSF1 domain-containing protein</fullName>
    </recommendedName>
</protein>
<reference evidence="2 3" key="1">
    <citation type="journal article" date="2011" name="Genome Res.">
        <title>Phylogeny-wide analysis of social amoeba genomes highlights ancient origins for complex intercellular communication.</title>
        <authorList>
            <person name="Heidel A.J."/>
            <person name="Lawal H.M."/>
            <person name="Felder M."/>
            <person name="Schilde C."/>
            <person name="Helps N.R."/>
            <person name="Tunggal B."/>
            <person name="Rivero F."/>
            <person name="John U."/>
            <person name="Schleicher M."/>
            <person name="Eichinger L."/>
            <person name="Platzer M."/>
            <person name="Noegel A.A."/>
            <person name="Schaap P."/>
            <person name="Gloeckner G."/>
        </authorList>
    </citation>
    <scope>NUCLEOTIDE SEQUENCE [LARGE SCALE GENOMIC DNA]</scope>
    <source>
        <strain evidence="3">ATCC 26659 / Pp 5 / PN500</strain>
    </source>
</reference>
<dbReference type="AlphaFoldDB" id="D3BBF1"/>
<accession>D3BBF1</accession>
<proteinExistence type="predicted"/>
<dbReference type="RefSeq" id="XP_020433102.1">
    <property type="nucleotide sequence ID" value="XM_020576690.1"/>
</dbReference>
<dbReference type="GeneID" id="31361301"/>
<dbReference type="InterPro" id="IPR037365">
    <property type="entry name" value="Slowmo/Ups"/>
</dbReference>
<dbReference type="GO" id="GO:0005758">
    <property type="term" value="C:mitochondrial intermembrane space"/>
    <property type="evidence" value="ECO:0007669"/>
    <property type="project" value="InterPro"/>
</dbReference>
<dbReference type="InParanoid" id="D3BBF1"/>
<comment type="caution">
    <text evidence="2">The sequence shown here is derived from an EMBL/GenBank/DDBJ whole genome shotgun (WGS) entry which is preliminary data.</text>
</comment>
<evidence type="ECO:0000313" key="3">
    <source>
        <dbReference type="Proteomes" id="UP000001396"/>
    </source>
</evidence>
<gene>
    <name evidence="2" type="ORF">PPL_05817</name>
</gene>
<dbReference type="EMBL" id="ADBJ01000026">
    <property type="protein sequence ID" value="EFA80984.1"/>
    <property type="molecule type" value="Genomic_DNA"/>
</dbReference>
<dbReference type="PANTHER" id="PTHR11158">
    <property type="entry name" value="MSF1/PX19 RELATED"/>
    <property type="match status" value="1"/>
</dbReference>
<organism evidence="2 3">
    <name type="scientific">Heterostelium pallidum (strain ATCC 26659 / Pp 5 / PN500)</name>
    <name type="common">Cellular slime mold</name>
    <name type="synonym">Polysphondylium pallidum</name>
    <dbReference type="NCBI Taxonomy" id="670386"/>
    <lineage>
        <taxon>Eukaryota</taxon>
        <taxon>Amoebozoa</taxon>
        <taxon>Evosea</taxon>
        <taxon>Eumycetozoa</taxon>
        <taxon>Dictyostelia</taxon>
        <taxon>Acytosteliales</taxon>
        <taxon>Acytosteliaceae</taxon>
        <taxon>Heterostelium</taxon>
    </lineage>
</organism>
<dbReference type="InterPro" id="IPR006797">
    <property type="entry name" value="PRELI/MSF1_dom"/>
</dbReference>
<name>D3BBF1_HETP5</name>